<dbReference type="PRINTS" id="PR00359">
    <property type="entry name" value="BP450"/>
</dbReference>
<dbReference type="GO" id="GO:0004497">
    <property type="term" value="F:monooxygenase activity"/>
    <property type="evidence" value="ECO:0007669"/>
    <property type="project" value="UniProtKB-KW"/>
</dbReference>
<gene>
    <name evidence="8" type="ORF">BCF44_1101</name>
</gene>
<keyword evidence="4 7" id="KW-0560">Oxidoreductase</keyword>
<dbReference type="Gene3D" id="1.10.630.10">
    <property type="entry name" value="Cytochrome P450"/>
    <property type="match status" value="1"/>
</dbReference>
<dbReference type="CDD" id="cd11030">
    <property type="entry name" value="CYP105-like"/>
    <property type="match status" value="1"/>
</dbReference>
<dbReference type="InterPro" id="IPR002397">
    <property type="entry name" value="Cyt_P450_B"/>
</dbReference>
<dbReference type="GO" id="GO:0016705">
    <property type="term" value="F:oxidoreductase activity, acting on paired donors, with incorporation or reduction of molecular oxygen"/>
    <property type="evidence" value="ECO:0007669"/>
    <property type="project" value="InterPro"/>
</dbReference>
<keyword evidence="2 7" id="KW-0349">Heme</keyword>
<dbReference type="InterPro" id="IPR001128">
    <property type="entry name" value="Cyt_P450"/>
</dbReference>
<dbReference type="FunFam" id="1.10.630.10:FF:000018">
    <property type="entry name" value="Cytochrome P450 monooxygenase"/>
    <property type="match status" value="1"/>
</dbReference>
<dbReference type="AlphaFoldDB" id="A0A3E0HCC7"/>
<dbReference type="Proteomes" id="UP000256269">
    <property type="component" value="Unassembled WGS sequence"/>
</dbReference>
<sequence>MSSTISARPLPVPREDLCPFGPAPEVAELRSESPVVRVTCPTGIDAWLVTRYAEAREVMGDPRRFSNRSGQAGHMLANMPPDQPVEEGDFSKMDGPEHVRFRRVFAPAISTVKRIEEFRPMVQRTADELLDGLAAEGGPIDLHEQFSKPLTTSVIAELLGVPYADRAIFHRVADALFSGKSDVDDLDALKFPLFSYVGDLVRARRVEPGEDAMSVLVTRGQQQEQPFTDLELTKMAAGLLVAGYDTTASMITYGTLALLQDRPQFDRLAADPSLAANAGEELVRMLGVGAGLMRVATVDTEIAGQPIAAGEFVVVAIQAANHDPARFDEPERLDIGRETSGQIGFGHGPHQCAGQQIARLELTTALATLPRRVPSLRLAVPFAEIEFKADTTVYGPVALPVTWDEILPA</sequence>
<keyword evidence="6 7" id="KW-0503">Monooxygenase</keyword>
<dbReference type="InterPro" id="IPR017972">
    <property type="entry name" value="Cyt_P450_CS"/>
</dbReference>
<keyword evidence="5 7" id="KW-0408">Iron</keyword>
<dbReference type="PROSITE" id="PS00086">
    <property type="entry name" value="CYTOCHROME_P450"/>
    <property type="match status" value="1"/>
</dbReference>
<dbReference type="SUPFAM" id="SSF48264">
    <property type="entry name" value="Cytochrome P450"/>
    <property type="match status" value="1"/>
</dbReference>
<evidence type="ECO:0000256" key="5">
    <source>
        <dbReference type="ARBA" id="ARBA00023004"/>
    </source>
</evidence>
<dbReference type="GO" id="GO:0005506">
    <property type="term" value="F:iron ion binding"/>
    <property type="evidence" value="ECO:0007669"/>
    <property type="project" value="InterPro"/>
</dbReference>
<accession>A0A3E0HCC7</accession>
<keyword evidence="3 7" id="KW-0479">Metal-binding</keyword>
<evidence type="ECO:0000256" key="4">
    <source>
        <dbReference type="ARBA" id="ARBA00023002"/>
    </source>
</evidence>
<comment type="caution">
    <text evidence="8">The sequence shown here is derived from an EMBL/GenBank/DDBJ whole genome shotgun (WGS) entry which is preliminary data.</text>
</comment>
<reference evidence="8 9" key="1">
    <citation type="submission" date="2018-08" db="EMBL/GenBank/DDBJ databases">
        <title>Genomic Encyclopedia of Archaeal and Bacterial Type Strains, Phase II (KMG-II): from individual species to whole genera.</title>
        <authorList>
            <person name="Goeker M."/>
        </authorList>
    </citation>
    <scope>NUCLEOTIDE SEQUENCE [LARGE SCALE GENOMIC DNA]</scope>
    <source>
        <strain evidence="8 9">DSM 45791</strain>
    </source>
</reference>
<dbReference type="PRINTS" id="PR00385">
    <property type="entry name" value="P450"/>
</dbReference>
<dbReference type="PANTHER" id="PTHR46696:SF6">
    <property type="entry name" value="P450, PUTATIVE (EUROFUNG)-RELATED"/>
    <property type="match status" value="1"/>
</dbReference>
<dbReference type="PANTHER" id="PTHR46696">
    <property type="entry name" value="P450, PUTATIVE (EUROFUNG)-RELATED"/>
    <property type="match status" value="1"/>
</dbReference>
<dbReference type="InterPro" id="IPR036396">
    <property type="entry name" value="Cyt_P450_sf"/>
</dbReference>
<evidence type="ECO:0000256" key="3">
    <source>
        <dbReference type="ARBA" id="ARBA00022723"/>
    </source>
</evidence>
<protein>
    <submittedName>
        <fullName evidence="8">Cytochrome P450</fullName>
    </submittedName>
</protein>
<organism evidence="8 9">
    <name type="scientific">Kutzneria buriramensis</name>
    <dbReference type="NCBI Taxonomy" id="1045776"/>
    <lineage>
        <taxon>Bacteria</taxon>
        <taxon>Bacillati</taxon>
        <taxon>Actinomycetota</taxon>
        <taxon>Actinomycetes</taxon>
        <taxon>Pseudonocardiales</taxon>
        <taxon>Pseudonocardiaceae</taxon>
        <taxon>Kutzneria</taxon>
    </lineage>
</organism>
<dbReference type="Pfam" id="PF00067">
    <property type="entry name" value="p450"/>
    <property type="match status" value="1"/>
</dbReference>
<evidence type="ECO:0000256" key="1">
    <source>
        <dbReference type="ARBA" id="ARBA00010617"/>
    </source>
</evidence>
<dbReference type="RefSeq" id="WP_211353261.1">
    <property type="nucleotide sequence ID" value="NZ_CP144375.1"/>
</dbReference>
<dbReference type="EMBL" id="QUNO01000010">
    <property type="protein sequence ID" value="REH42507.1"/>
    <property type="molecule type" value="Genomic_DNA"/>
</dbReference>
<keyword evidence="9" id="KW-1185">Reference proteome</keyword>
<comment type="similarity">
    <text evidence="1 7">Belongs to the cytochrome P450 family.</text>
</comment>
<evidence type="ECO:0000256" key="6">
    <source>
        <dbReference type="ARBA" id="ARBA00023033"/>
    </source>
</evidence>
<evidence type="ECO:0000256" key="2">
    <source>
        <dbReference type="ARBA" id="ARBA00022617"/>
    </source>
</evidence>
<name>A0A3E0HCC7_9PSEU</name>
<proteinExistence type="inferred from homology"/>
<evidence type="ECO:0000313" key="9">
    <source>
        <dbReference type="Proteomes" id="UP000256269"/>
    </source>
</evidence>
<dbReference type="GO" id="GO:0020037">
    <property type="term" value="F:heme binding"/>
    <property type="evidence" value="ECO:0007669"/>
    <property type="project" value="InterPro"/>
</dbReference>
<evidence type="ECO:0000256" key="7">
    <source>
        <dbReference type="RuleBase" id="RU000461"/>
    </source>
</evidence>
<evidence type="ECO:0000313" key="8">
    <source>
        <dbReference type="EMBL" id="REH42507.1"/>
    </source>
</evidence>